<gene>
    <name evidence="1" type="ORF">FHS13_000512</name>
</gene>
<keyword evidence="2" id="KW-1185">Reference proteome</keyword>
<evidence type="ECO:0000313" key="2">
    <source>
        <dbReference type="Proteomes" id="UP000536604"/>
    </source>
</evidence>
<proteinExistence type="predicted"/>
<comment type="caution">
    <text evidence="1">The sequence shown here is derived from an EMBL/GenBank/DDBJ whole genome shotgun (WGS) entry which is preliminary data.</text>
</comment>
<dbReference type="EMBL" id="JACHJO010000002">
    <property type="protein sequence ID" value="MBB6118580.1"/>
    <property type="molecule type" value="Genomic_DNA"/>
</dbReference>
<evidence type="ECO:0000313" key="1">
    <source>
        <dbReference type="EMBL" id="MBB6118580.1"/>
    </source>
</evidence>
<dbReference type="AlphaFoldDB" id="A0A841IKB2"/>
<dbReference type="Proteomes" id="UP000536604">
    <property type="component" value="Unassembled WGS sequence"/>
</dbReference>
<reference evidence="1 2" key="1">
    <citation type="submission" date="2020-08" db="EMBL/GenBank/DDBJ databases">
        <title>Genomic Encyclopedia of Type Strains, Phase III (KMG-III): the genomes of soil and plant-associated and newly described type strains.</title>
        <authorList>
            <person name="Whitman W."/>
        </authorList>
    </citation>
    <scope>NUCLEOTIDE SEQUENCE [LARGE SCALE GENOMIC DNA]</scope>
    <source>
        <strain evidence="1 2">CECT 8712</strain>
    </source>
</reference>
<accession>A0A841IKB2</accession>
<sequence length="38" mass="4000">MNRVRTYKHAESTGGAETLITEVRAAFDSLPGALAPAP</sequence>
<protein>
    <submittedName>
        <fullName evidence="1">Uncharacterized protein</fullName>
    </submittedName>
</protein>
<organism evidence="1 2">
    <name type="scientific">Nocardiopsis algeriensis</name>
    <dbReference type="NCBI Taxonomy" id="1478215"/>
    <lineage>
        <taxon>Bacteria</taxon>
        <taxon>Bacillati</taxon>
        <taxon>Actinomycetota</taxon>
        <taxon>Actinomycetes</taxon>
        <taxon>Streptosporangiales</taxon>
        <taxon>Nocardiopsidaceae</taxon>
        <taxon>Nocardiopsis</taxon>
    </lineage>
</organism>
<name>A0A841IKB2_9ACTN</name>